<dbReference type="InterPro" id="IPR020845">
    <property type="entry name" value="AMP-binding_CS"/>
</dbReference>
<dbReference type="PANTHER" id="PTHR45527">
    <property type="entry name" value="NONRIBOSOMAL PEPTIDE SYNTHETASE"/>
    <property type="match status" value="1"/>
</dbReference>
<dbReference type="InterPro" id="IPR003767">
    <property type="entry name" value="Malate/L-lactate_DH-like"/>
</dbReference>
<dbReference type="RefSeq" id="WP_095483651.1">
    <property type="nucleotide sequence ID" value="NZ_CP088151.1"/>
</dbReference>
<dbReference type="Gene3D" id="3.40.50.12780">
    <property type="entry name" value="N-terminal domain of ligase-like"/>
    <property type="match status" value="1"/>
</dbReference>
<proteinExistence type="predicted"/>
<dbReference type="SUPFAM" id="SSF47336">
    <property type="entry name" value="ACP-like"/>
    <property type="match status" value="2"/>
</dbReference>
<dbReference type="GO" id="GO:0005829">
    <property type="term" value="C:cytosol"/>
    <property type="evidence" value="ECO:0007669"/>
    <property type="project" value="TreeGrafter"/>
</dbReference>
<dbReference type="Pfam" id="PF13193">
    <property type="entry name" value="AMP-binding_C"/>
    <property type="match status" value="2"/>
</dbReference>
<evidence type="ECO:0000256" key="4">
    <source>
        <dbReference type="ARBA" id="ARBA00023002"/>
    </source>
</evidence>
<dbReference type="GO" id="GO:0031177">
    <property type="term" value="F:phosphopantetheine binding"/>
    <property type="evidence" value="ECO:0007669"/>
    <property type="project" value="InterPro"/>
</dbReference>
<protein>
    <recommendedName>
        <fullName evidence="5">Carrier domain-containing protein</fullName>
    </recommendedName>
</protein>
<reference evidence="7" key="1">
    <citation type="submission" date="2017-08" db="EMBL/GenBank/DDBJ databases">
        <title>Mesorhizobium wenxinae sp. nov., a novel rhizobial species isolated from root nodules of chickpea (Cicer arietinum L.).</title>
        <authorList>
            <person name="Zhang J."/>
        </authorList>
    </citation>
    <scope>NUCLEOTIDE SEQUENCE [LARGE SCALE GENOMIC DNA]</scope>
    <source>
        <strain evidence="7">USDA 3392</strain>
    </source>
</reference>
<dbReference type="PROSITE" id="PS50075">
    <property type="entry name" value="CARRIER"/>
    <property type="match status" value="2"/>
</dbReference>
<dbReference type="InterPro" id="IPR006162">
    <property type="entry name" value="Ppantetheine_attach_site"/>
</dbReference>
<dbReference type="InterPro" id="IPR045851">
    <property type="entry name" value="AMP-bd_C_sf"/>
</dbReference>
<accession>A0AB36RF64</accession>
<dbReference type="InterPro" id="IPR042099">
    <property type="entry name" value="ANL_N_sf"/>
</dbReference>
<dbReference type="InterPro" id="IPR036111">
    <property type="entry name" value="Mal/L-sulfo/L-lacto_DH-like_sf"/>
</dbReference>
<dbReference type="InterPro" id="IPR043143">
    <property type="entry name" value="Mal/L-sulf/L-lact_DH-like_NADP"/>
</dbReference>
<dbReference type="Gene3D" id="2.30.38.10">
    <property type="entry name" value="Luciferase, Domain 3"/>
    <property type="match status" value="1"/>
</dbReference>
<dbReference type="GO" id="GO:0043041">
    <property type="term" value="P:amino acid activation for nonribosomal peptide biosynthetic process"/>
    <property type="evidence" value="ECO:0007669"/>
    <property type="project" value="TreeGrafter"/>
</dbReference>
<dbReference type="InterPro" id="IPR023213">
    <property type="entry name" value="CAT-like_dom_sf"/>
</dbReference>
<dbReference type="InterPro" id="IPR000873">
    <property type="entry name" value="AMP-dep_synth/lig_dom"/>
</dbReference>
<evidence type="ECO:0000256" key="2">
    <source>
        <dbReference type="ARBA" id="ARBA00022450"/>
    </source>
</evidence>
<comment type="cofactor">
    <cofactor evidence="1">
        <name>pantetheine 4'-phosphate</name>
        <dbReference type="ChEBI" id="CHEBI:47942"/>
    </cofactor>
</comment>
<dbReference type="PANTHER" id="PTHR45527:SF1">
    <property type="entry name" value="FATTY ACID SYNTHASE"/>
    <property type="match status" value="1"/>
</dbReference>
<dbReference type="GO" id="GO:0044550">
    <property type="term" value="P:secondary metabolite biosynthetic process"/>
    <property type="evidence" value="ECO:0007669"/>
    <property type="project" value="TreeGrafter"/>
</dbReference>
<dbReference type="Gene3D" id="1.10.1530.10">
    <property type="match status" value="1"/>
</dbReference>
<comment type="caution">
    <text evidence="6">The sequence shown here is derived from an EMBL/GenBank/DDBJ whole genome shotgun (WGS) entry which is preliminary data.</text>
</comment>
<organism evidence="6 7">
    <name type="scientific">Mesorhizobium mediterraneum</name>
    <dbReference type="NCBI Taxonomy" id="43617"/>
    <lineage>
        <taxon>Bacteria</taxon>
        <taxon>Pseudomonadati</taxon>
        <taxon>Pseudomonadota</taxon>
        <taxon>Alphaproteobacteria</taxon>
        <taxon>Hyphomicrobiales</taxon>
        <taxon>Phyllobacteriaceae</taxon>
        <taxon>Mesorhizobium</taxon>
    </lineage>
</organism>
<dbReference type="Proteomes" id="UP000216215">
    <property type="component" value="Unassembled WGS sequence"/>
</dbReference>
<dbReference type="CDD" id="cd05930">
    <property type="entry name" value="A_NRPS"/>
    <property type="match status" value="1"/>
</dbReference>
<dbReference type="Pfam" id="PF00668">
    <property type="entry name" value="Condensation"/>
    <property type="match status" value="1"/>
</dbReference>
<dbReference type="GO" id="GO:0016491">
    <property type="term" value="F:oxidoreductase activity"/>
    <property type="evidence" value="ECO:0007669"/>
    <property type="project" value="UniProtKB-KW"/>
</dbReference>
<dbReference type="SUPFAM" id="SSF56801">
    <property type="entry name" value="Acetyl-CoA synthetase-like"/>
    <property type="match status" value="2"/>
</dbReference>
<dbReference type="InterPro" id="IPR025110">
    <property type="entry name" value="AMP-bd_C"/>
</dbReference>
<keyword evidence="7" id="KW-1185">Reference proteome</keyword>
<dbReference type="InterPro" id="IPR020806">
    <property type="entry name" value="PKS_PP-bd"/>
</dbReference>
<dbReference type="InterPro" id="IPR010071">
    <property type="entry name" value="AA_adenyl_dom"/>
</dbReference>
<keyword evidence="3" id="KW-0597">Phosphoprotein</keyword>
<evidence type="ECO:0000259" key="5">
    <source>
        <dbReference type="PROSITE" id="PS50075"/>
    </source>
</evidence>
<dbReference type="Gene3D" id="3.30.1370.60">
    <property type="entry name" value="Hypothetical oxidoreductase yiak, domain 2"/>
    <property type="match status" value="1"/>
</dbReference>
<keyword evidence="4" id="KW-0560">Oxidoreductase</keyword>
<dbReference type="NCBIfam" id="TIGR01733">
    <property type="entry name" value="AA-adenyl-dom"/>
    <property type="match status" value="1"/>
</dbReference>
<dbReference type="InterPro" id="IPR043144">
    <property type="entry name" value="Mal/L-sulf/L-lact_DH-like_ah"/>
</dbReference>
<gene>
    <name evidence="6" type="ORF">CIT25_06040</name>
</gene>
<dbReference type="Gene3D" id="3.40.50.980">
    <property type="match status" value="2"/>
</dbReference>
<dbReference type="SMART" id="SM00823">
    <property type="entry name" value="PKS_PP"/>
    <property type="match status" value="2"/>
</dbReference>
<dbReference type="SUPFAM" id="SSF89733">
    <property type="entry name" value="L-sulfolactate dehydrogenase-like"/>
    <property type="match status" value="1"/>
</dbReference>
<feature type="domain" description="Carrier" evidence="5">
    <location>
        <begin position="521"/>
        <end position="596"/>
    </location>
</feature>
<dbReference type="InterPro" id="IPR009081">
    <property type="entry name" value="PP-bd_ACP"/>
</dbReference>
<evidence type="ECO:0000313" key="7">
    <source>
        <dbReference type="Proteomes" id="UP000216215"/>
    </source>
</evidence>
<dbReference type="Gene3D" id="3.30.559.30">
    <property type="entry name" value="Nonribosomal peptide synthetase, condensation domain"/>
    <property type="match status" value="1"/>
</dbReference>
<dbReference type="PROSITE" id="PS00012">
    <property type="entry name" value="PHOSPHOPANTETHEINE"/>
    <property type="match status" value="2"/>
</dbReference>
<dbReference type="FunFam" id="3.40.50.980:FF:000001">
    <property type="entry name" value="Non-ribosomal peptide synthetase"/>
    <property type="match status" value="1"/>
</dbReference>
<sequence length="2108" mass="228531">MDTIRGHVDRHAGHNPQSVAVLAAGRPPLTYEGLGRQIHYVGEKLALEAVGPTGRVALILPEGAEAAVAIVAVVANAACAPLNPAWPASELEAQLSALGAQVLIVPHGWESPLLALAASLNIRILQLVSQPDAAAGTFSLTAAGRGHRGDQPLAAPDDAALLLFTSGTSARPKLVPLTHRNLCVSARNICAAVDLRHTDRCLGMMPLFHIHGISSLLSSLVCGGSYISVEGFSADRFFSCLSDLKPTWYTASPAVHRTILDQIRLCREDPRQSGLRFIRSASAPMPPQLIADTESAFGVPFVEAYGMTEAAPQIASNRLPPFERKPGSVGKAAGPEIAIMNEAGRLLPPGGSGEVVIRGPNVMHDYDDRTDNQAAFIDGWLRTGDIGHLDAEGYLFVTGRLKDIINHGGEKISPRLVEQILLQHAAIGQAVVFGVPHLVLGETVAAAVVLKAGQKQFTPVQQIRDFVAERLARSKVPQWIVVVDEIPVDSSGKVNRKHLALTLALQQQNAQRDPPQTGKVIARTATERRVAAVFAEVLGIEPPGIHDDFLDLGGHSLIAMQVLARLQEIFQVTLPIDCMFERPTTARLSERIGEQMADLVADGRARLEQGSTTSTQAAKHIPRRQGGTLARLSSVQKRVYFLDRMGAGGAYNMSASLWLTGPLDERALALCLDEIRRRHDILRTTFHMREGGPVQVVSEFQETRLVMIDLSGHKADARTAEAKHLASQDAGEPFDLAQGPLFRAKLIRLTSDEHVLLLTMHHIVSDGWSIGVLYTELRQLYEAFHDDRASPLDDLPLQYGDFAAWQQHGVEAGEFERQTGYWIRQLKEMPPAFTLPTDRPRPAIQSYRGGTIQALIDRQTTDQLKALGQSHNATVFMTFLAAFKTLLHRYNGQDDCAVGVPIANRPSKELEPLIGFFANTLVLRTPLAGDPSFLELLGRVRSTALDAYAHQDVPLERIVEQLNIPRDPGHAPLFQVMFAFQNIPGLPGSVLPAQSATDHVAGPCFDLAQGLSAEPVRIDKVTAKFDLTLYLSETPEGMSATWQFNADLYEPAAIDRLARHFQTLLESIGSDPGQRLSELSLLPEVDRRQVEIDWNHTEASELLGQDYVQLFEAQVERTPDATAVLGGDRQFTYRELNERASRFARYFRRSGVARETLTAICLPRSAEMLAVLLGVWKAGGAFLPLDPEHPSERIAFMLRDAGVSLLITETSLLPKFPSTFQSMAIDSSDHTRTICIDACHASLALEDSHNVGTIPASDALAYVIYTSGSTGKPKGAMITQANVGHYAQAMVRAVAIRPDDIYLHTASFSFSSSIRQFAVPLSCGAAVAVASAEELRDPHLLFEMVRHQRVSVLDLVPSFSAGCLQVLMSLDQPVRASLLDNQLRLVLSASEPLPSALIEKWRHLCRPGTRFINMFGQTETTGIVMIYPVPAEGGAAKVVPIGRPIANTQAYVLDTSRRPVPVGIGGHLYVGGGGIGAGYINHPEHTAKNFVRNPFSPHDGARLHRTGDLARYRPDGTIEILGRADEQVKIRGFRIELGEIEVAIHTHPDVRECVVGVVEDAATDDNIGDRKCLVAFVAANEQHDAQVPALSGRLREFLKQQLPEYMLPQRIVMLQRLPRTSNGKVDRRALLTKEAQTARSTVVTHPSSRVDLRVVAPTDDETILTGVWKKVLRLDEVGLHDNFFDLGGNSILSINVVVEASRAGLHVDLRQLYQHQTITDLARAVAQARHDIGPTVAAAPASSGNGGKILVTIESLRVYGREALTRAGLSLKGAEIVAEVQLEASLRGQPTHDMVSIPRYAVRIASGKINADPQIRIEHETATIARIDGDNGPGQWVSTVAMDLAIQKAGRHGVGIVGVRRSNHFGAAGHYVWQAAKNGLIGLCTTNGPLILAPTGGVTPTFGNNPLGVGIPAGRHFPILLDVAMSVAPRGKIGLSVAEGSPLPPGWILDRSGRPSTDLGDLAAGLGVPIGGHKGYGLALVMEVLAGVLSGAGFGSDHHQDRLRESAQAPDYGHFFMALDPQRFMPASEFTERVDRLIEQTRNGERAEGATEILIPGEMELRAREESLREGVRLRSSTYRALVAYGRKAKLDAELSAVTENQLAEGHG</sequence>
<dbReference type="Gene3D" id="3.30.559.10">
    <property type="entry name" value="Chloramphenicol acetyltransferase-like domain"/>
    <property type="match status" value="1"/>
</dbReference>
<dbReference type="InterPro" id="IPR036736">
    <property type="entry name" value="ACP-like_sf"/>
</dbReference>
<dbReference type="SUPFAM" id="SSF52777">
    <property type="entry name" value="CoA-dependent acyltransferases"/>
    <property type="match status" value="2"/>
</dbReference>
<dbReference type="Gene3D" id="3.40.50.1820">
    <property type="entry name" value="alpha/beta hydrolase"/>
    <property type="match status" value="1"/>
</dbReference>
<keyword evidence="2" id="KW-0596">Phosphopantetheine</keyword>
<dbReference type="Gene3D" id="1.10.1200.10">
    <property type="entry name" value="ACP-like"/>
    <property type="match status" value="1"/>
</dbReference>
<feature type="domain" description="Carrier" evidence="5">
    <location>
        <begin position="1655"/>
        <end position="1729"/>
    </location>
</feature>
<dbReference type="Pfam" id="PF00550">
    <property type="entry name" value="PP-binding"/>
    <property type="match status" value="2"/>
</dbReference>
<evidence type="ECO:0000313" key="6">
    <source>
        <dbReference type="EMBL" id="PAQ02970.1"/>
    </source>
</evidence>
<name>A0AB36RF64_9HYPH</name>
<dbReference type="Pfam" id="PF02615">
    <property type="entry name" value="Ldh_2"/>
    <property type="match status" value="1"/>
</dbReference>
<dbReference type="PROSITE" id="PS00455">
    <property type="entry name" value="AMP_BINDING"/>
    <property type="match status" value="1"/>
</dbReference>
<evidence type="ECO:0000256" key="1">
    <source>
        <dbReference type="ARBA" id="ARBA00001957"/>
    </source>
</evidence>
<dbReference type="CDD" id="cd19531">
    <property type="entry name" value="LCL_NRPS-like"/>
    <property type="match status" value="1"/>
</dbReference>
<evidence type="ECO:0000256" key="3">
    <source>
        <dbReference type="ARBA" id="ARBA00022553"/>
    </source>
</evidence>
<dbReference type="Pfam" id="PF00501">
    <property type="entry name" value="AMP-binding"/>
    <property type="match status" value="2"/>
</dbReference>
<dbReference type="EMBL" id="NPKI01000011">
    <property type="protein sequence ID" value="PAQ02970.1"/>
    <property type="molecule type" value="Genomic_DNA"/>
</dbReference>
<dbReference type="InterPro" id="IPR029058">
    <property type="entry name" value="AB_hydrolase_fold"/>
</dbReference>
<dbReference type="Gene3D" id="3.30.300.30">
    <property type="match status" value="2"/>
</dbReference>
<dbReference type="InterPro" id="IPR001242">
    <property type="entry name" value="Condensation_dom"/>
</dbReference>